<dbReference type="VEuPathDB" id="FungiDB:SeMB42_g03935"/>
<dbReference type="EMBL" id="QEAN01000149">
    <property type="protein sequence ID" value="TPX45640.1"/>
    <property type="molecule type" value="Genomic_DNA"/>
</dbReference>
<proteinExistence type="predicted"/>
<comment type="caution">
    <text evidence="2">The sequence shown here is derived from an EMBL/GenBank/DDBJ whole genome shotgun (WGS) entry which is preliminary data.</text>
</comment>
<dbReference type="Proteomes" id="UP000320475">
    <property type="component" value="Unassembled WGS sequence"/>
</dbReference>
<dbReference type="Proteomes" id="UP000317494">
    <property type="component" value="Unassembled WGS sequence"/>
</dbReference>
<feature type="region of interest" description="Disordered" evidence="1">
    <location>
        <begin position="233"/>
        <end position="270"/>
    </location>
</feature>
<evidence type="ECO:0000313" key="3">
    <source>
        <dbReference type="EMBL" id="TPX45640.1"/>
    </source>
</evidence>
<evidence type="ECO:0000313" key="5">
    <source>
        <dbReference type="Proteomes" id="UP000320475"/>
    </source>
</evidence>
<evidence type="ECO:0000313" key="4">
    <source>
        <dbReference type="Proteomes" id="UP000317494"/>
    </source>
</evidence>
<gene>
    <name evidence="2" type="ORF">SeLEV6574_g06753</name>
    <name evidence="3" type="ORF">SeMB42_g03935</name>
</gene>
<evidence type="ECO:0000256" key="1">
    <source>
        <dbReference type="SAM" id="MobiDB-lite"/>
    </source>
</evidence>
<keyword evidence="4" id="KW-1185">Reference proteome</keyword>
<sequence length="298" mass="34271">MALTLDSPPIGSERNVDWSSNRNAARVHVRVERWAPSYTAPAHPAQQACIESKRVQEERAKRHRHLLDFQKALMSRLQVHAKRKKEALSDALDQVAVQATQRHKRCSHLFRCNRYPHHHSACRCVSPSPSPVHAAPNRPFPVLATSLSSESLDLQDLPNDRSYFVHHSDRYHYFHNKAHPESTASVAAEWDLKEEDESGKSERELRLFYRQSHLDEIRRKQFGAVYQATRHKYSQQGRHEASEWRSRAKMPSTSVSPEPGSLRLKAGNRPVFGSLDREPMEYRAERCVDYSLASVNAQ</sequence>
<dbReference type="EMBL" id="QEAM01000408">
    <property type="protein sequence ID" value="TPX40159.1"/>
    <property type="molecule type" value="Genomic_DNA"/>
</dbReference>
<reference evidence="4 5" key="1">
    <citation type="journal article" date="2019" name="Sci. Rep.">
        <title>Comparative genomics of chytrid fungi reveal insights into the obligate biotrophic and pathogenic lifestyle of Synchytrium endobioticum.</title>
        <authorList>
            <person name="van de Vossenberg B.T.L.H."/>
            <person name="Warris S."/>
            <person name="Nguyen H.D.T."/>
            <person name="van Gent-Pelzer M.P.E."/>
            <person name="Joly D.L."/>
            <person name="van de Geest H.C."/>
            <person name="Bonants P.J.M."/>
            <person name="Smith D.S."/>
            <person name="Levesque C.A."/>
            <person name="van der Lee T.A.J."/>
        </authorList>
    </citation>
    <scope>NUCLEOTIDE SEQUENCE [LARGE SCALE GENOMIC DNA]</scope>
    <source>
        <strain evidence="2 5">LEV6574</strain>
        <strain evidence="3 4">MB42</strain>
    </source>
</reference>
<evidence type="ECO:0000313" key="2">
    <source>
        <dbReference type="EMBL" id="TPX40159.1"/>
    </source>
</evidence>
<organism evidence="2 5">
    <name type="scientific">Synchytrium endobioticum</name>
    <dbReference type="NCBI Taxonomy" id="286115"/>
    <lineage>
        <taxon>Eukaryota</taxon>
        <taxon>Fungi</taxon>
        <taxon>Fungi incertae sedis</taxon>
        <taxon>Chytridiomycota</taxon>
        <taxon>Chytridiomycota incertae sedis</taxon>
        <taxon>Chytridiomycetes</taxon>
        <taxon>Synchytriales</taxon>
        <taxon>Synchytriaceae</taxon>
        <taxon>Synchytrium</taxon>
    </lineage>
</organism>
<protein>
    <submittedName>
        <fullName evidence="2">Uncharacterized protein</fullName>
    </submittedName>
</protein>
<name>A0A507CKN8_9FUNG</name>
<dbReference type="OrthoDB" id="2159672at2759"/>
<feature type="compositionally biased region" description="Basic and acidic residues" evidence="1">
    <location>
        <begin position="237"/>
        <end position="246"/>
    </location>
</feature>
<dbReference type="AlphaFoldDB" id="A0A507CKN8"/>
<accession>A0A507CKN8</accession>